<dbReference type="GO" id="GO:0000127">
    <property type="term" value="C:transcription factor TFIIIC complex"/>
    <property type="evidence" value="ECO:0007669"/>
    <property type="project" value="InterPro"/>
</dbReference>
<gene>
    <name evidence="9" type="ORF">INT44_005291</name>
</gene>
<reference evidence="9" key="1">
    <citation type="submission" date="2020-12" db="EMBL/GenBank/DDBJ databases">
        <title>Metabolic potential, ecology and presence of endohyphal bacteria is reflected in genomic diversity of Mucoromycotina.</title>
        <authorList>
            <person name="Muszewska A."/>
            <person name="Okrasinska A."/>
            <person name="Steczkiewicz K."/>
            <person name="Drgas O."/>
            <person name="Orlowska M."/>
            <person name="Perlinska-Lenart U."/>
            <person name="Aleksandrzak-Piekarczyk T."/>
            <person name="Szatraj K."/>
            <person name="Zielenkiewicz U."/>
            <person name="Pilsyk S."/>
            <person name="Malc E."/>
            <person name="Mieczkowski P."/>
            <person name="Kruszewska J.S."/>
            <person name="Biernat P."/>
            <person name="Pawlowska J."/>
        </authorList>
    </citation>
    <scope>NUCLEOTIDE SEQUENCE</scope>
    <source>
        <strain evidence="9">WA0000051536</strain>
    </source>
</reference>
<feature type="compositionally biased region" description="Low complexity" evidence="7">
    <location>
        <begin position="817"/>
        <end position="826"/>
    </location>
</feature>
<keyword evidence="5" id="KW-0539">Nucleus</keyword>
<dbReference type="SMART" id="SM00717">
    <property type="entry name" value="SANT"/>
    <property type="match status" value="1"/>
</dbReference>
<comment type="caution">
    <text evidence="9">The sequence shown here is derived from an EMBL/GenBank/DDBJ whole genome shotgun (WGS) entry which is preliminary data.</text>
</comment>
<evidence type="ECO:0000256" key="3">
    <source>
        <dbReference type="ARBA" id="ARBA00023125"/>
    </source>
</evidence>
<dbReference type="SMART" id="SM00384">
    <property type="entry name" value="AT_hook"/>
    <property type="match status" value="3"/>
</dbReference>
<protein>
    <recommendedName>
        <fullName evidence="8">Myb-like domain-containing protein</fullName>
    </recommendedName>
</protein>
<dbReference type="InterPro" id="IPR009057">
    <property type="entry name" value="Homeodomain-like_sf"/>
</dbReference>
<dbReference type="PANTHER" id="PTHR15180:SF1">
    <property type="entry name" value="GENERAL TRANSCRIPTION FACTOR 3C POLYPEPTIDE 1"/>
    <property type="match status" value="1"/>
</dbReference>
<evidence type="ECO:0000313" key="10">
    <source>
        <dbReference type="Proteomes" id="UP000612746"/>
    </source>
</evidence>
<keyword evidence="2" id="KW-0597">Phosphoprotein</keyword>
<evidence type="ECO:0000256" key="4">
    <source>
        <dbReference type="ARBA" id="ARBA00023163"/>
    </source>
</evidence>
<dbReference type="OrthoDB" id="68020at2759"/>
<feature type="compositionally biased region" description="Low complexity" evidence="7">
    <location>
        <begin position="682"/>
        <end position="692"/>
    </location>
</feature>
<evidence type="ECO:0000256" key="5">
    <source>
        <dbReference type="ARBA" id="ARBA00023242"/>
    </source>
</evidence>
<proteinExistence type="predicted"/>
<dbReference type="GO" id="GO:0006384">
    <property type="term" value="P:transcription initiation at RNA polymerase III promoter"/>
    <property type="evidence" value="ECO:0007669"/>
    <property type="project" value="InterPro"/>
</dbReference>
<feature type="region of interest" description="Disordered" evidence="7">
    <location>
        <begin position="562"/>
        <end position="846"/>
    </location>
</feature>
<feature type="compositionally biased region" description="Basic and acidic residues" evidence="7">
    <location>
        <begin position="751"/>
        <end position="771"/>
    </location>
</feature>
<dbReference type="CDD" id="cd00167">
    <property type="entry name" value="SANT"/>
    <property type="match status" value="1"/>
</dbReference>
<keyword evidence="4" id="KW-0804">Transcription</keyword>
<dbReference type="Gene3D" id="1.10.10.60">
    <property type="entry name" value="Homeodomain-like"/>
    <property type="match status" value="1"/>
</dbReference>
<dbReference type="GO" id="GO:0003677">
    <property type="term" value="F:DNA binding"/>
    <property type="evidence" value="ECO:0007669"/>
    <property type="project" value="UniProtKB-KW"/>
</dbReference>
<comment type="subcellular location">
    <subcellularLocation>
        <location evidence="1">Nucleus</location>
    </subcellularLocation>
</comment>
<dbReference type="PROSITE" id="PS50090">
    <property type="entry name" value="MYB_LIKE"/>
    <property type="match status" value="1"/>
</dbReference>
<dbReference type="Pfam" id="PF24538">
    <property type="entry name" value="DUF7599"/>
    <property type="match status" value="1"/>
</dbReference>
<feature type="coiled-coil region" evidence="6">
    <location>
        <begin position="1052"/>
        <end position="1079"/>
    </location>
</feature>
<keyword evidence="3" id="KW-0238">DNA-binding</keyword>
<dbReference type="InterPro" id="IPR044210">
    <property type="entry name" value="Tfc3-like"/>
</dbReference>
<keyword evidence="6" id="KW-0175">Coiled coil</keyword>
<dbReference type="GO" id="GO:0005634">
    <property type="term" value="C:nucleus"/>
    <property type="evidence" value="ECO:0007669"/>
    <property type="project" value="UniProtKB-SubCell"/>
</dbReference>
<evidence type="ECO:0000256" key="1">
    <source>
        <dbReference type="ARBA" id="ARBA00004123"/>
    </source>
</evidence>
<keyword evidence="10" id="KW-1185">Reference proteome</keyword>
<dbReference type="PANTHER" id="PTHR15180">
    <property type="entry name" value="GENERAL TRANSCRIPTION FACTOR 3C POLYPEPTIDE 1"/>
    <property type="match status" value="1"/>
</dbReference>
<name>A0A8H7Q7S5_9FUNG</name>
<evidence type="ECO:0000256" key="2">
    <source>
        <dbReference type="ARBA" id="ARBA00022553"/>
    </source>
</evidence>
<dbReference type="InterPro" id="IPR007309">
    <property type="entry name" value="TFIIIC_Bblock-bd"/>
</dbReference>
<feature type="region of interest" description="Disordered" evidence="7">
    <location>
        <begin position="536"/>
        <end position="555"/>
    </location>
</feature>
<dbReference type="InterPro" id="IPR017956">
    <property type="entry name" value="AT_hook_DNA-bd_motif"/>
</dbReference>
<dbReference type="GO" id="GO:0042791">
    <property type="term" value="P:5S class rRNA transcription by RNA polymerase III"/>
    <property type="evidence" value="ECO:0007669"/>
    <property type="project" value="TreeGrafter"/>
</dbReference>
<dbReference type="EMBL" id="JAEPRA010000003">
    <property type="protein sequence ID" value="KAG2187602.1"/>
    <property type="molecule type" value="Genomic_DNA"/>
</dbReference>
<organism evidence="9 10">
    <name type="scientific">Umbelopsis vinacea</name>
    <dbReference type="NCBI Taxonomy" id="44442"/>
    <lineage>
        <taxon>Eukaryota</taxon>
        <taxon>Fungi</taxon>
        <taxon>Fungi incertae sedis</taxon>
        <taxon>Mucoromycota</taxon>
        <taxon>Mucoromycotina</taxon>
        <taxon>Umbelopsidomycetes</taxon>
        <taxon>Umbelopsidales</taxon>
        <taxon>Umbelopsidaceae</taxon>
        <taxon>Umbelopsis</taxon>
    </lineage>
</organism>
<accession>A0A8H7Q7S5</accession>
<dbReference type="Pfam" id="PF04182">
    <property type="entry name" value="B-block_TFIIIC"/>
    <property type="match status" value="1"/>
</dbReference>
<dbReference type="InterPro" id="IPR001005">
    <property type="entry name" value="SANT/Myb"/>
</dbReference>
<dbReference type="InterPro" id="IPR056020">
    <property type="entry name" value="DUF7599"/>
</dbReference>
<dbReference type="InterPro" id="IPR046488">
    <property type="entry name" value="Sfc3/Tfc3_C"/>
</dbReference>
<feature type="compositionally biased region" description="Polar residues" evidence="7">
    <location>
        <begin position="799"/>
        <end position="809"/>
    </location>
</feature>
<dbReference type="Pfam" id="PF20222">
    <property type="entry name" value="DUF6581"/>
    <property type="match status" value="1"/>
</dbReference>
<feature type="domain" description="Myb-like" evidence="8">
    <location>
        <begin position="1478"/>
        <end position="1527"/>
    </location>
</feature>
<sequence length="2090" mass="235918">MLDTIVLHLHQEISLDGRKGTSLKRLWDIIQAFLNNYADRLANASQDIVPKGFKPTLDDPFKARIWDALRFHPDIFVQMSDQPDSSRHSTPIKLEADTDMHAADDSYIDDDEGDIKAENNVNSLTVKYTILPGAKTLSLSDLIHQYGSSVSITTSKASQLLALTEDPHLKEVKRLGDFKCGDNIWATLTNQLLQTDTAITQIALQVLEEAGRGREHGTTQIDLSRAFQRDSKTVFHFVKSMMNRGYLYVLKVPPHATYSKEIFKRPVVMRGASTQQVILTRYRHLYNNSEDDDDIGSHDVQDPFIDTDTEASAKFDAEATKKRISRCLESAPDKTLIIDDLKPLVGLIKVSSFLTRWFNRNLQILVKKGYIEKFLVPADTGKREYDRCIRLLKPYMGREDDGDQDDAELEPFLESKSDLEFLSDIPLAYQVYDMIRASGTQGLTSTVSCNTMQYLNVVSSASNPVYRLQHIHANIPSVSMKYLVRVLEAACVPGCKSDETRRLYRMGAMDGRKRFYLYYTRDAFTVAPELEKQMEKTKKAPFSEDEDQIGPEVDPFTIKTSATTAAARKHGTPGVPVKRGRPRKVVAPNDGDPTASPGPPAQPGKRGRPRKVVVPSDGEPSASPDPSAQLTKKRGRPKKVVVPRDSQPSASSVPAEVTAPIIQPLAPVDEHAAPVETPSNDSSSTATESAASLKTKDKQPLAKKRKLTQEDQEGGDSKQLSEATVVDAPAAIIVTEQEKDTSESAKTLGKRTAEQDVEKETAKKSKEEPKKTRSTTKKGGVEKSRAQQQGGLMTWLKSAPSSPRQQDSATTPPPTIQPVTTEPTQPDDNVTQPMQVDQPVVAPPKTTNLKRGRAFRRIASGPSTPVAIAPLPERPVQRRMAKENSPSKEMATTIFTATFPQKDAPDYIADQKVAPFPEHWKAISITKRNASQPYFIKRVEAVLQVMQSKKFAIFDKAFINVVSSVIDSNLTMASTGVLDRKSVMRATISCGLTGDLKIYPLEFKRLSGAVMVAALLLLPGTSFTDPDLMAYITAYRETSYVPSGRIGPKPTLRTEERKVERLADRIKRLESSLENDDGANTSKRLQMLKTSKMALEVQGNTKKFVGTHSSMVRIAIRHGFILAKMVRAKIFMQCLRQMADAHRSSIVVTDNICRGMTLRAFAQVIGVFLDTPATREVLSNPHLLNSSLQLLDNRSKRAIWATRGQRLRSRVRSNLDVVHALGLIKPSVGDDVEINQQLSPAFILSDTAELRDYSQPGLPVVKVLPVRTMDEIEEYWRQLQTMCLKVVVFPDENTEDTEKRIEALKNEQSQLIHEKGYISGILSSPAWEGKFIYSEKQIKILDAYVDLELRRTPYDDPILCEEIAAHTELPIKRVQQYYRQVQAYKMRKKKRMRKFPRPGEENLVTADLTTVHIAPYKATPPWVSKRGRKSIIYRRNAQRIKNEHMADDENIPVVDQDDDFDGETSRQSIPKLVAPRLRLPWTANEDELLLYSYVIMKARRNIRWEPMRNVLPNRKPNSCRNRLSTLTRTQTQKARILKLVHAWQVVYRDALRSGKLTDTMGAKDKRDNSRVVNDVDDSDDDKDESYVLDQELVTYLTYFLNALRENPSLLDNSANFTIPATVDDLQAEYKVAVQLPWEDDKPLVDRWEDARGASFILKSRVLCSNTLCIRDEWTLGDLEMETSLTNQDTRMINDIKVMLKMILLTPGDKYNAKSAYQSLYRYPMELVSQAIRESSANNILTRAKYAGNSKTSLPTRSFGMTEKFLTLLAGTLPQRTFARATAYRHYLLNQDKINFSPTCSSGMIYCLLDMLAYDKAAFQIHNEEKYREKISRPYYMNRLTDTSKYEFQVAIDLAKDTPPPSVTDTIIGIFEEVDPQTWNTAFRKFKSKNKHKVVELIADLLQKKEGDGISLIDLKRQLGAIGLTDQQLLLWIEKMRRNTPPLVTYVGSSENILVGSSYVRSWAPRLRTSDQNDTGTLVPARMWYDIQGKTMEHVLRGCMQAVLEQIQRNPGITSSTILHKLKTLFVAGEVYDILRMLEQRQCVRSKPIAYPARTTLFSGPRMFHTQDRDAITKDKVYCYWTLPDCWINLV</sequence>
<evidence type="ECO:0000259" key="8">
    <source>
        <dbReference type="PROSITE" id="PS50090"/>
    </source>
</evidence>
<evidence type="ECO:0000313" key="9">
    <source>
        <dbReference type="EMBL" id="KAG2187602.1"/>
    </source>
</evidence>
<feature type="region of interest" description="Disordered" evidence="7">
    <location>
        <begin position="1559"/>
        <end position="1582"/>
    </location>
</feature>
<dbReference type="SUPFAM" id="SSF46689">
    <property type="entry name" value="Homeodomain-like"/>
    <property type="match status" value="1"/>
</dbReference>
<evidence type="ECO:0000256" key="7">
    <source>
        <dbReference type="SAM" id="MobiDB-lite"/>
    </source>
</evidence>
<dbReference type="Proteomes" id="UP000612746">
    <property type="component" value="Unassembled WGS sequence"/>
</dbReference>
<feature type="compositionally biased region" description="Basic residues" evidence="7">
    <location>
        <begin position="631"/>
        <end position="641"/>
    </location>
</feature>
<evidence type="ECO:0000256" key="6">
    <source>
        <dbReference type="SAM" id="Coils"/>
    </source>
</evidence>